<dbReference type="OMA" id="QRANCPR"/>
<keyword evidence="10 21" id="KW-0732">Signal</keyword>
<feature type="disulfide bond" evidence="20">
    <location>
        <begin position="74"/>
        <end position="79"/>
    </location>
</feature>
<feature type="binding site" evidence="18">
    <location>
        <position position="94"/>
    </location>
    <ligand>
        <name>Ca(2+)</name>
        <dbReference type="ChEBI" id="CHEBI:29108"/>
        <label>1</label>
    </ligand>
</feature>
<keyword evidence="9 18" id="KW-0479">Metal-binding</keyword>
<name>A0AA38G2G6_TAXCH</name>
<comment type="similarity">
    <text evidence="21">Belongs to the peroxidase family. Classical plant (class III) peroxidase subfamily.</text>
</comment>
<evidence type="ECO:0000313" key="24">
    <source>
        <dbReference type="Proteomes" id="UP000824469"/>
    </source>
</evidence>
<dbReference type="PROSITE" id="PS00435">
    <property type="entry name" value="PEROXIDASE_1"/>
    <property type="match status" value="1"/>
</dbReference>
<dbReference type="CDD" id="cd00693">
    <property type="entry name" value="secretory_peroxidase"/>
    <property type="match status" value="1"/>
</dbReference>
<dbReference type="GO" id="GO:0006979">
    <property type="term" value="P:response to oxidative stress"/>
    <property type="evidence" value="ECO:0007669"/>
    <property type="project" value="UniProtKB-UniRule"/>
</dbReference>
<comment type="subcellular location">
    <subcellularLocation>
        <location evidence="3 21">Secreted</location>
    </subcellularLocation>
</comment>
<evidence type="ECO:0000256" key="13">
    <source>
        <dbReference type="ARBA" id="ARBA00023004"/>
    </source>
</evidence>
<dbReference type="PRINTS" id="PR00461">
    <property type="entry name" value="PLPEROXIDASE"/>
</dbReference>
<evidence type="ECO:0000256" key="15">
    <source>
        <dbReference type="ARBA" id="ARBA00023180"/>
    </source>
</evidence>
<evidence type="ECO:0000256" key="18">
    <source>
        <dbReference type="PIRSR" id="PIRSR600823-3"/>
    </source>
</evidence>
<feature type="binding site" evidence="18">
    <location>
        <position position="249"/>
    </location>
    <ligand>
        <name>Ca(2+)</name>
        <dbReference type="ChEBI" id="CHEBI:29108"/>
        <label>2</label>
    </ligand>
</feature>
<evidence type="ECO:0000256" key="12">
    <source>
        <dbReference type="ARBA" id="ARBA00023002"/>
    </source>
</evidence>
<comment type="cofactor">
    <cofactor evidence="18 21">
        <name>heme b</name>
        <dbReference type="ChEBI" id="CHEBI:60344"/>
    </cofactor>
    <text evidence="18 21">Binds 1 heme b (iron(II)-protoporphyrin IX) group per subunit.</text>
</comment>
<evidence type="ECO:0000256" key="1">
    <source>
        <dbReference type="ARBA" id="ARBA00000189"/>
    </source>
</evidence>
<evidence type="ECO:0000256" key="9">
    <source>
        <dbReference type="ARBA" id="ARBA00022723"/>
    </source>
</evidence>
<feature type="binding site" evidence="17">
    <location>
        <position position="169"/>
    </location>
    <ligand>
        <name>substrate</name>
    </ligand>
</feature>
<evidence type="ECO:0000256" key="5">
    <source>
        <dbReference type="ARBA" id="ARBA00012313"/>
    </source>
</evidence>
<dbReference type="Proteomes" id="UP000824469">
    <property type="component" value="Unassembled WGS sequence"/>
</dbReference>
<evidence type="ECO:0000256" key="10">
    <source>
        <dbReference type="ARBA" id="ARBA00022729"/>
    </source>
</evidence>
<feature type="binding site" evidence="18">
    <location>
        <position position="73"/>
    </location>
    <ligand>
        <name>Ca(2+)</name>
        <dbReference type="ChEBI" id="CHEBI:29108"/>
        <label>1</label>
    </ligand>
</feature>
<comment type="similarity">
    <text evidence="4">Belongs to the peroxidase family. Ascorbate peroxidase subfamily.</text>
</comment>
<dbReference type="InterPro" id="IPR033905">
    <property type="entry name" value="Secretory_peroxidase"/>
</dbReference>
<comment type="catalytic activity">
    <reaction evidence="1 21">
        <text>2 a phenolic donor + H2O2 = 2 a phenolic radical donor + 2 H2O</text>
        <dbReference type="Rhea" id="RHEA:56136"/>
        <dbReference type="ChEBI" id="CHEBI:15377"/>
        <dbReference type="ChEBI" id="CHEBI:16240"/>
        <dbReference type="ChEBI" id="CHEBI:139520"/>
        <dbReference type="ChEBI" id="CHEBI:139521"/>
        <dbReference type="EC" id="1.11.1.7"/>
    </reaction>
</comment>
<feature type="domain" description="Plant heme peroxidase family profile" evidence="22">
    <location>
        <begin position="31"/>
        <end position="326"/>
    </location>
</feature>
<feature type="chain" id="PRO_5041488377" description="Peroxidase" evidence="21">
    <location>
        <begin position="31"/>
        <end position="326"/>
    </location>
</feature>
<evidence type="ECO:0000256" key="4">
    <source>
        <dbReference type="ARBA" id="ARBA00006873"/>
    </source>
</evidence>
<keyword evidence="21" id="KW-0376">Hydrogen peroxide</keyword>
<evidence type="ECO:0000256" key="20">
    <source>
        <dbReference type="PIRSR" id="PIRSR600823-5"/>
    </source>
</evidence>
<dbReference type="InterPro" id="IPR000823">
    <property type="entry name" value="Peroxidase_pln"/>
</dbReference>
<feature type="active site" description="Proton acceptor" evidence="16">
    <location>
        <position position="72"/>
    </location>
</feature>
<proteinExistence type="inferred from homology"/>
<dbReference type="GO" id="GO:0046872">
    <property type="term" value="F:metal ion binding"/>
    <property type="evidence" value="ECO:0007669"/>
    <property type="project" value="UniProtKB-UniRule"/>
</dbReference>
<organism evidence="23 24">
    <name type="scientific">Taxus chinensis</name>
    <name type="common">Chinese yew</name>
    <name type="synonym">Taxus wallichiana var. chinensis</name>
    <dbReference type="NCBI Taxonomy" id="29808"/>
    <lineage>
        <taxon>Eukaryota</taxon>
        <taxon>Viridiplantae</taxon>
        <taxon>Streptophyta</taxon>
        <taxon>Embryophyta</taxon>
        <taxon>Tracheophyta</taxon>
        <taxon>Spermatophyta</taxon>
        <taxon>Pinopsida</taxon>
        <taxon>Pinidae</taxon>
        <taxon>Conifers II</taxon>
        <taxon>Cupressales</taxon>
        <taxon>Taxaceae</taxon>
        <taxon>Taxus</taxon>
    </lineage>
</organism>
<evidence type="ECO:0000256" key="16">
    <source>
        <dbReference type="PIRSR" id="PIRSR600823-1"/>
    </source>
</evidence>
<keyword evidence="14 20" id="KW-1015">Disulfide bond</keyword>
<evidence type="ECO:0000256" key="6">
    <source>
        <dbReference type="ARBA" id="ARBA00022525"/>
    </source>
</evidence>
<dbReference type="InterPro" id="IPR019793">
    <property type="entry name" value="Peroxidases_heam-ligand_BS"/>
</dbReference>
<dbReference type="PANTHER" id="PTHR31388">
    <property type="entry name" value="PEROXIDASE 72-RELATED"/>
    <property type="match status" value="1"/>
</dbReference>
<dbReference type="GO" id="GO:0020037">
    <property type="term" value="F:heme binding"/>
    <property type="evidence" value="ECO:0007669"/>
    <property type="project" value="UniProtKB-UniRule"/>
</dbReference>
<keyword evidence="11 18" id="KW-0106">Calcium</keyword>
<feature type="binding site" evidence="18">
    <location>
        <position position="254"/>
    </location>
    <ligand>
        <name>Ca(2+)</name>
        <dbReference type="ChEBI" id="CHEBI:29108"/>
        <label>2</label>
    </ligand>
</feature>
<keyword evidence="8 21" id="KW-0349">Heme</keyword>
<dbReference type="GO" id="GO:0005576">
    <property type="term" value="C:extracellular region"/>
    <property type="evidence" value="ECO:0007669"/>
    <property type="project" value="UniProtKB-SubCell"/>
</dbReference>
<dbReference type="PRINTS" id="PR00458">
    <property type="entry name" value="PEROXIDASE"/>
</dbReference>
<dbReference type="PANTHER" id="PTHR31388:SF247">
    <property type="entry name" value="PEROXIDASE"/>
    <property type="match status" value="1"/>
</dbReference>
<keyword evidence="7 21" id="KW-0575">Peroxidase</keyword>
<dbReference type="InterPro" id="IPR010255">
    <property type="entry name" value="Haem_peroxidase_sf"/>
</dbReference>
<comment type="cofactor">
    <cofactor evidence="18 21">
        <name>Ca(2+)</name>
        <dbReference type="ChEBI" id="CHEBI:29108"/>
    </cofactor>
    <text evidence="18 21">Binds 2 calcium ions per subunit.</text>
</comment>
<accession>A0AA38G2G6</accession>
<dbReference type="AlphaFoldDB" id="A0AA38G2G6"/>
<dbReference type="FunFam" id="1.10.420.10:FF:000006">
    <property type="entry name" value="Peroxidase"/>
    <property type="match status" value="1"/>
</dbReference>
<feature type="binding site" evidence="18">
    <location>
        <position position="80"/>
    </location>
    <ligand>
        <name>Ca(2+)</name>
        <dbReference type="ChEBI" id="CHEBI:29108"/>
        <label>1</label>
    </ligand>
</feature>
<feature type="disulfide bond" evidence="20">
    <location>
        <begin position="127"/>
        <end position="322"/>
    </location>
</feature>
<sequence length="326" mass="34727">MASSAASSTVNNTSLAWIVVLLCCCSAVCAQLRPDFYDKTCPQALSIVNATIKQVLARDPRMGASLLRLHFHDCFVNGCDGSVLLDDNGTFIGEKTAGANANSARGFDVIDNIKTQIEKVCSGVVSCADILTTATRDAVVQLGGPRWAVMLGRRDSRSASLSAANRNLPGPGSSLAGLNSAFAAQGLSAQDVIALSGAHTIGQASCRFFRTRIYNESNIDKSFAASLQKTCPFNSGSGDNNLSPLDAVTPNFFDNTYYKSLTTKKGLFHSDQELFNGGSADAKVTVYSNNQTAFFNDFVAAMLKMGNIKPLTGTQGEVRKNCRRMN</sequence>
<evidence type="ECO:0000256" key="19">
    <source>
        <dbReference type="PIRSR" id="PIRSR600823-4"/>
    </source>
</evidence>
<feature type="signal peptide" evidence="21">
    <location>
        <begin position="1"/>
        <end position="30"/>
    </location>
</feature>
<dbReference type="FunFam" id="1.10.520.10:FF:000006">
    <property type="entry name" value="Peroxidase"/>
    <property type="match status" value="1"/>
</dbReference>
<keyword evidence="24" id="KW-1185">Reference proteome</keyword>
<keyword evidence="15" id="KW-0325">Glycoprotein</keyword>
<feature type="disulfide bond" evidence="20">
    <location>
        <begin position="206"/>
        <end position="231"/>
    </location>
</feature>
<evidence type="ECO:0000256" key="14">
    <source>
        <dbReference type="ARBA" id="ARBA00023157"/>
    </source>
</evidence>
<protein>
    <recommendedName>
        <fullName evidence="5 21">Peroxidase</fullName>
        <ecNumber evidence="5 21">1.11.1.7</ecNumber>
    </recommendedName>
</protein>
<dbReference type="SUPFAM" id="SSF48113">
    <property type="entry name" value="Heme-dependent peroxidases"/>
    <property type="match status" value="1"/>
</dbReference>
<feature type="binding site" evidence="18">
    <location>
        <position position="82"/>
    </location>
    <ligand>
        <name>Ca(2+)</name>
        <dbReference type="ChEBI" id="CHEBI:29108"/>
        <label>1</label>
    </ligand>
</feature>
<evidence type="ECO:0000256" key="21">
    <source>
        <dbReference type="RuleBase" id="RU362060"/>
    </source>
</evidence>
<keyword evidence="13 18" id="KW-0408">Iron</keyword>
<feature type="site" description="Transition state stabilizer" evidence="19">
    <location>
        <position position="68"/>
    </location>
</feature>
<dbReference type="PROSITE" id="PS50873">
    <property type="entry name" value="PEROXIDASE_4"/>
    <property type="match status" value="1"/>
</dbReference>
<dbReference type="Pfam" id="PF00141">
    <property type="entry name" value="peroxidase"/>
    <property type="match status" value="1"/>
</dbReference>
<feature type="binding site" evidence="18">
    <location>
        <position position="78"/>
    </location>
    <ligand>
        <name>Ca(2+)</name>
        <dbReference type="ChEBI" id="CHEBI:29108"/>
        <label>1</label>
    </ligand>
</feature>
<evidence type="ECO:0000256" key="2">
    <source>
        <dbReference type="ARBA" id="ARBA00002322"/>
    </source>
</evidence>
<dbReference type="InterPro" id="IPR019794">
    <property type="entry name" value="Peroxidases_AS"/>
</dbReference>
<dbReference type="GO" id="GO:0042744">
    <property type="term" value="P:hydrogen peroxide catabolic process"/>
    <property type="evidence" value="ECO:0007669"/>
    <property type="project" value="UniProtKB-KW"/>
</dbReference>
<feature type="binding site" evidence="18">
    <location>
        <position position="246"/>
    </location>
    <ligand>
        <name>Ca(2+)</name>
        <dbReference type="ChEBI" id="CHEBI:29108"/>
        <label>2</label>
    </ligand>
</feature>
<keyword evidence="12 21" id="KW-0560">Oxidoreductase</keyword>
<keyword evidence="6 21" id="KW-0964">Secreted</keyword>
<gene>
    <name evidence="23" type="ORF">KI387_023177</name>
</gene>
<evidence type="ECO:0000313" key="23">
    <source>
        <dbReference type="EMBL" id="KAH9314550.1"/>
    </source>
</evidence>
<evidence type="ECO:0000256" key="7">
    <source>
        <dbReference type="ARBA" id="ARBA00022559"/>
    </source>
</evidence>
<dbReference type="EC" id="1.11.1.7" evidence="5 21"/>
<dbReference type="PROSITE" id="PS00436">
    <property type="entry name" value="PEROXIDASE_2"/>
    <property type="match status" value="1"/>
</dbReference>
<dbReference type="Gene3D" id="1.10.420.10">
    <property type="entry name" value="Peroxidase, domain 2"/>
    <property type="match status" value="1"/>
</dbReference>
<evidence type="ECO:0000256" key="11">
    <source>
        <dbReference type="ARBA" id="ARBA00022837"/>
    </source>
</evidence>
<feature type="binding site" description="axial binding residue" evidence="18">
    <location>
        <position position="199"/>
    </location>
    <ligand>
        <name>heme b</name>
        <dbReference type="ChEBI" id="CHEBI:60344"/>
    </ligand>
    <ligandPart>
        <name>Fe</name>
        <dbReference type="ChEBI" id="CHEBI:18248"/>
    </ligandPart>
</feature>
<feature type="disulfide bond" evidence="20">
    <location>
        <begin position="41"/>
        <end position="121"/>
    </location>
</feature>
<dbReference type="GO" id="GO:0140825">
    <property type="term" value="F:lactoperoxidase activity"/>
    <property type="evidence" value="ECO:0007669"/>
    <property type="project" value="UniProtKB-EC"/>
</dbReference>
<feature type="binding site" evidence="18">
    <location>
        <position position="76"/>
    </location>
    <ligand>
        <name>Ca(2+)</name>
        <dbReference type="ChEBI" id="CHEBI:29108"/>
        <label>1</label>
    </ligand>
</feature>
<comment type="caution">
    <text evidence="23">The sequence shown here is derived from an EMBL/GenBank/DDBJ whole genome shotgun (WGS) entry which is preliminary data.</text>
</comment>
<feature type="binding site" evidence="18">
    <location>
        <position position="200"/>
    </location>
    <ligand>
        <name>Ca(2+)</name>
        <dbReference type="ChEBI" id="CHEBI:29108"/>
        <label>2</label>
    </ligand>
</feature>
<comment type="function">
    <text evidence="2">Removal of H(2)O(2), oxidation of toxic reductants, biosynthesis and degradation of lignin, suberization, auxin catabolism, response to environmental stresses such as wounding, pathogen attack and oxidative stress. These functions might be dependent on each isozyme/isoform in each plant tissue.</text>
</comment>
<evidence type="ECO:0000256" key="3">
    <source>
        <dbReference type="ARBA" id="ARBA00004613"/>
    </source>
</evidence>
<dbReference type="EMBL" id="JAHRHJ020000005">
    <property type="protein sequence ID" value="KAH9314550.1"/>
    <property type="molecule type" value="Genomic_DNA"/>
</dbReference>
<dbReference type="InterPro" id="IPR002016">
    <property type="entry name" value="Haem_peroxidase"/>
</dbReference>
<evidence type="ECO:0000256" key="8">
    <source>
        <dbReference type="ARBA" id="ARBA00022617"/>
    </source>
</evidence>
<reference evidence="23 24" key="1">
    <citation type="journal article" date="2021" name="Nat. Plants">
        <title>The Taxus genome provides insights into paclitaxel biosynthesis.</title>
        <authorList>
            <person name="Xiong X."/>
            <person name="Gou J."/>
            <person name="Liao Q."/>
            <person name="Li Y."/>
            <person name="Zhou Q."/>
            <person name="Bi G."/>
            <person name="Li C."/>
            <person name="Du R."/>
            <person name="Wang X."/>
            <person name="Sun T."/>
            <person name="Guo L."/>
            <person name="Liang H."/>
            <person name="Lu P."/>
            <person name="Wu Y."/>
            <person name="Zhang Z."/>
            <person name="Ro D.K."/>
            <person name="Shang Y."/>
            <person name="Huang S."/>
            <person name="Yan J."/>
        </authorList>
    </citation>
    <scope>NUCLEOTIDE SEQUENCE [LARGE SCALE GENOMIC DNA]</scope>
    <source>
        <strain evidence="23">Ta-2019</strain>
    </source>
</reference>
<evidence type="ECO:0000259" key="22">
    <source>
        <dbReference type="PROSITE" id="PS50873"/>
    </source>
</evidence>
<evidence type="ECO:0000256" key="17">
    <source>
        <dbReference type="PIRSR" id="PIRSR600823-2"/>
    </source>
</evidence>
<dbReference type="Gene3D" id="1.10.520.10">
    <property type="match status" value="1"/>
</dbReference>